<dbReference type="EMBL" id="CH473968">
    <property type="protein sequence ID" value="EDL80570.1"/>
    <property type="molecule type" value="Genomic_DNA"/>
</dbReference>
<evidence type="ECO:0000313" key="2">
    <source>
        <dbReference type="Proteomes" id="UP000234681"/>
    </source>
</evidence>
<gene>
    <name evidence="1" type="ORF">rCG_31081</name>
</gene>
<name>A6ISL9_RAT</name>
<reference evidence="2" key="1">
    <citation type="submission" date="2005-09" db="EMBL/GenBank/DDBJ databases">
        <authorList>
            <person name="Mural R.J."/>
            <person name="Li P.W."/>
            <person name="Adams M.D."/>
            <person name="Amanatides P.G."/>
            <person name="Baden-Tillson H."/>
            <person name="Barnstead M."/>
            <person name="Chin S.H."/>
            <person name="Dew I."/>
            <person name="Evans C.A."/>
            <person name="Ferriera S."/>
            <person name="Flanigan M."/>
            <person name="Fosler C."/>
            <person name="Glodek A."/>
            <person name="Gu Z."/>
            <person name="Holt R.A."/>
            <person name="Jennings D."/>
            <person name="Kraft C.L."/>
            <person name="Lu F."/>
            <person name="Nguyen T."/>
            <person name="Nusskern D.R."/>
            <person name="Pfannkoch C.M."/>
            <person name="Sitter C."/>
            <person name="Sutton G.G."/>
            <person name="Venter J.C."/>
            <person name="Wang Z."/>
            <person name="Woodage T."/>
            <person name="Zheng X.H."/>
            <person name="Zhong F."/>
        </authorList>
    </citation>
    <scope>NUCLEOTIDE SEQUENCE [LARGE SCALE GENOMIC DNA]</scope>
    <source>
        <strain>BN</strain>
        <strain evidence="2">Sprague-Dawley</strain>
    </source>
</reference>
<evidence type="ECO:0000313" key="1">
    <source>
        <dbReference type="EMBL" id="EDL80570.1"/>
    </source>
</evidence>
<accession>A6ISL9</accession>
<dbReference type="Proteomes" id="UP000234681">
    <property type="component" value="Chromosome 5"/>
</dbReference>
<organism evidence="1 2">
    <name type="scientific">Rattus norvegicus</name>
    <name type="common">Rat</name>
    <dbReference type="NCBI Taxonomy" id="10116"/>
    <lineage>
        <taxon>Eukaryota</taxon>
        <taxon>Metazoa</taxon>
        <taxon>Chordata</taxon>
        <taxon>Craniata</taxon>
        <taxon>Vertebrata</taxon>
        <taxon>Euteleostomi</taxon>
        <taxon>Mammalia</taxon>
        <taxon>Eutheria</taxon>
        <taxon>Euarchontoglires</taxon>
        <taxon>Glires</taxon>
        <taxon>Rodentia</taxon>
        <taxon>Myomorpha</taxon>
        <taxon>Muroidea</taxon>
        <taxon>Muridae</taxon>
        <taxon>Murinae</taxon>
        <taxon>Rattus</taxon>
    </lineage>
</organism>
<proteinExistence type="predicted"/>
<dbReference type="AlphaFoldDB" id="A6ISL9"/>
<feature type="non-terminal residue" evidence="1">
    <location>
        <position position="1"/>
    </location>
</feature>
<feature type="non-terminal residue" evidence="1">
    <location>
        <position position="38"/>
    </location>
</feature>
<sequence>EGIRSRELNSEPLEEQSVLLTAKTALQPPNHFFFFFFF</sequence>
<protein>
    <submittedName>
        <fullName evidence="1">RCG31081</fullName>
    </submittedName>
</protein>